<dbReference type="Proteomes" id="UP001500101">
    <property type="component" value="Unassembled WGS sequence"/>
</dbReference>
<proteinExistence type="predicted"/>
<dbReference type="Gene3D" id="3.30.460.40">
    <property type="match status" value="1"/>
</dbReference>
<dbReference type="Pfam" id="PF14907">
    <property type="entry name" value="NTP_transf_5"/>
    <property type="match status" value="1"/>
</dbReference>
<sequence>METRVQAAFFSLLRSGLWENNIDRIDLFPLNQDEWNWVLEQGRIHTVEGLLFQGIQKLPMNLTGSKAHLFELAVRVEKIEQRNQLMNDVLAEQWTYFKNLGINAYLLKGQGLANCYSQPNLRVCGDIDWYLPVQDDYNRLIEHLNKRGFEVKSDTNYSSNFIWNGFEIDLHQKLFDLHNPFNRGYLKDFELKESNNFTLLAIHDQKIKVPSIAIQLVQTSSHILKHLLSFGIGLRQLCDIARLYYHYSNQLATLGLPKIFNRLDIYSWVKQLNKLLIDYLALPADLIKNVGYSSKNADWMMKDIMQSGNFGYYDNEYIQFENTGILSRRKTLKKISGNIFRYLPYAPMEAISFPIAHYFSRSAIK</sequence>
<organism evidence="1 2">
    <name type="scientific">Sphingobacterium kyonggiense</name>
    <dbReference type="NCBI Taxonomy" id="714075"/>
    <lineage>
        <taxon>Bacteria</taxon>
        <taxon>Pseudomonadati</taxon>
        <taxon>Bacteroidota</taxon>
        <taxon>Sphingobacteriia</taxon>
        <taxon>Sphingobacteriales</taxon>
        <taxon>Sphingobacteriaceae</taxon>
        <taxon>Sphingobacterium</taxon>
    </lineage>
</organism>
<accession>A0ABP7YWD2</accession>
<comment type="caution">
    <text evidence="1">The sequence shown here is derived from an EMBL/GenBank/DDBJ whole genome shotgun (WGS) entry which is preliminary data.</text>
</comment>
<dbReference type="EMBL" id="BAAAZI010000009">
    <property type="protein sequence ID" value="GAA4141953.1"/>
    <property type="molecule type" value="Genomic_DNA"/>
</dbReference>
<evidence type="ECO:0000313" key="1">
    <source>
        <dbReference type="EMBL" id="GAA4141953.1"/>
    </source>
</evidence>
<gene>
    <name evidence="1" type="ORF">GCM10022216_22400</name>
</gene>
<reference evidence="2" key="1">
    <citation type="journal article" date="2019" name="Int. J. Syst. Evol. Microbiol.">
        <title>The Global Catalogue of Microorganisms (GCM) 10K type strain sequencing project: providing services to taxonomists for standard genome sequencing and annotation.</title>
        <authorList>
            <consortium name="The Broad Institute Genomics Platform"/>
            <consortium name="The Broad Institute Genome Sequencing Center for Infectious Disease"/>
            <person name="Wu L."/>
            <person name="Ma J."/>
        </authorList>
    </citation>
    <scope>NUCLEOTIDE SEQUENCE [LARGE SCALE GENOMIC DNA]</scope>
    <source>
        <strain evidence="2">JCM 16704</strain>
    </source>
</reference>
<evidence type="ECO:0000313" key="2">
    <source>
        <dbReference type="Proteomes" id="UP001500101"/>
    </source>
</evidence>
<protein>
    <submittedName>
        <fullName evidence="1">Nucleotidyltransferase family protein</fullName>
    </submittedName>
</protein>
<dbReference type="RefSeq" id="WP_344674811.1">
    <property type="nucleotide sequence ID" value="NZ_BAAAZI010000009.1"/>
</dbReference>
<dbReference type="InterPro" id="IPR039498">
    <property type="entry name" value="NTP_transf_5"/>
</dbReference>
<keyword evidence="2" id="KW-1185">Reference proteome</keyword>
<name>A0ABP7YWD2_9SPHI</name>